<protein>
    <submittedName>
        <fullName evidence="2">Uncharacterized protein</fullName>
    </submittedName>
</protein>
<keyword evidence="1" id="KW-1133">Transmembrane helix</keyword>
<reference evidence="3" key="1">
    <citation type="submission" date="2016-10" db="EMBL/GenBank/DDBJ databases">
        <authorList>
            <person name="Varghese N."/>
            <person name="Submissions S."/>
        </authorList>
    </citation>
    <scope>NUCLEOTIDE SEQUENCE [LARGE SCALE GENOMIC DNA]</scope>
    <source>
        <strain evidence="3">DSM 25055</strain>
    </source>
</reference>
<keyword evidence="1" id="KW-0812">Transmembrane</keyword>
<evidence type="ECO:0000256" key="1">
    <source>
        <dbReference type="SAM" id="Phobius"/>
    </source>
</evidence>
<evidence type="ECO:0000313" key="3">
    <source>
        <dbReference type="Proteomes" id="UP000199114"/>
    </source>
</evidence>
<sequence>MMEAPQFYIRFEEWAQAKSRSGFALLVGVGSAVGLLVVSPLFNDIGIVNYSALLTRR</sequence>
<proteinExistence type="predicted"/>
<organism evidence="2 3">
    <name type="scientific">Natrinema salaciae</name>
    <dbReference type="NCBI Taxonomy" id="1186196"/>
    <lineage>
        <taxon>Archaea</taxon>
        <taxon>Methanobacteriati</taxon>
        <taxon>Methanobacteriota</taxon>
        <taxon>Stenosarchaea group</taxon>
        <taxon>Halobacteria</taxon>
        <taxon>Halobacteriales</taxon>
        <taxon>Natrialbaceae</taxon>
        <taxon>Natrinema</taxon>
    </lineage>
</organism>
<evidence type="ECO:0000313" key="2">
    <source>
        <dbReference type="EMBL" id="SER66253.1"/>
    </source>
</evidence>
<gene>
    <name evidence="2" type="ORF">SAMN04489841_4236</name>
</gene>
<dbReference type="AlphaFoldDB" id="A0A1H9R2P6"/>
<dbReference type="Proteomes" id="UP000199114">
    <property type="component" value="Unassembled WGS sequence"/>
</dbReference>
<dbReference type="EMBL" id="FOFD01000007">
    <property type="protein sequence ID" value="SER66253.1"/>
    <property type="molecule type" value="Genomic_DNA"/>
</dbReference>
<accession>A0A1H9R2P6</accession>
<name>A0A1H9R2P6_9EURY</name>
<keyword evidence="1" id="KW-0472">Membrane</keyword>
<keyword evidence="3" id="KW-1185">Reference proteome</keyword>
<feature type="transmembrane region" description="Helical" evidence="1">
    <location>
        <begin position="21"/>
        <end position="42"/>
    </location>
</feature>